<evidence type="ECO:0000313" key="4">
    <source>
        <dbReference type="EMBL" id="KOO27627.1"/>
    </source>
</evidence>
<sequence length="520" mass="59682">MPRNSSKAKDHQEELEELQKRFSHLVEQQKSTELSNSTLLLATRKSEKSLKGSSGFYDATEEGETKDAYAKEMELLKLDEQIVSLRRKHDQLHEKNAKKREELDLLADKLRDLHNTKFDPKVTPESRLAEMEQRLAECAARYDEEHRLRMSYDQVINRLKSEQLEWPAEVKQLETVLAQKEQDYEQLLVMSHDANSSKESAKAELSKFEALVLEERKQREKELQERRAILQKKQQIANELERTERERRQQLAEQQRMAGEDGAKEATRKVEEDIKIEQAKIRAYEAAFQQIKEATGVADVNEVIQRFTLQEETHQNLISMTKESQARIDELRRAVEEEKHLVMAAEYSRESKGASGSDEDQGRSSTLAAQKQLNRARERGRKTLKISTSVKNAVQHIVDVLEPLREKDEVVAPMSDDTLLQHMAFVESKLAVIAAAFAQIEEEHKELLTKVSGSKASKPPATLKKEATATFGLPEKDDDDDDDFEEDMEEEVMDRSSLKKQSENLVDKASGKKKGKKKKA</sequence>
<comment type="caution">
    <text evidence="4">The sequence shown here is derived from an EMBL/GenBank/DDBJ whole genome shotgun (WGS) entry which is preliminary data.</text>
</comment>
<gene>
    <name evidence="4" type="ORF">Ctob_007664</name>
</gene>
<feature type="region of interest" description="Disordered" evidence="2">
    <location>
        <begin position="345"/>
        <end position="375"/>
    </location>
</feature>
<dbReference type="PANTHER" id="PTHR46518:SF1">
    <property type="entry name" value="OUTER DYNEIN ARM-DOCKING COMPLEX SUBUNIT 3"/>
    <property type="match status" value="1"/>
</dbReference>
<evidence type="ECO:0000256" key="2">
    <source>
        <dbReference type="SAM" id="MobiDB-lite"/>
    </source>
</evidence>
<accession>A0A0M0JMT9</accession>
<feature type="region of interest" description="Disordered" evidence="2">
    <location>
        <begin position="240"/>
        <end position="270"/>
    </location>
</feature>
<feature type="domain" description="ODAD1 central coiled coil region" evidence="3">
    <location>
        <begin position="131"/>
        <end position="400"/>
    </location>
</feature>
<dbReference type="AlphaFoldDB" id="A0A0M0JMT9"/>
<dbReference type="GO" id="GO:0035253">
    <property type="term" value="C:ciliary rootlet"/>
    <property type="evidence" value="ECO:0007669"/>
    <property type="project" value="TreeGrafter"/>
</dbReference>
<dbReference type="Proteomes" id="UP000037460">
    <property type="component" value="Unassembled WGS sequence"/>
</dbReference>
<evidence type="ECO:0000259" key="3">
    <source>
        <dbReference type="Pfam" id="PF21773"/>
    </source>
</evidence>
<name>A0A0M0JMT9_9EUKA</name>
<dbReference type="GO" id="GO:0003341">
    <property type="term" value="P:cilium movement"/>
    <property type="evidence" value="ECO:0007669"/>
    <property type="project" value="InterPro"/>
</dbReference>
<dbReference type="InterPro" id="IPR033192">
    <property type="entry name" value="ODAD3"/>
</dbReference>
<keyword evidence="1" id="KW-0175">Coiled coil</keyword>
<feature type="compositionally biased region" description="Basic and acidic residues" evidence="2">
    <location>
        <begin position="493"/>
        <end position="510"/>
    </location>
</feature>
<dbReference type="OrthoDB" id="10255247at2759"/>
<reference evidence="5" key="1">
    <citation type="journal article" date="2015" name="PLoS Genet.">
        <title>Genome Sequence and Transcriptome Analyses of Chrysochromulina tobin: Metabolic Tools for Enhanced Algal Fitness in the Prominent Order Prymnesiales (Haptophyceae).</title>
        <authorList>
            <person name="Hovde B.T."/>
            <person name="Deodato C.R."/>
            <person name="Hunsperger H.M."/>
            <person name="Ryken S.A."/>
            <person name="Yost W."/>
            <person name="Jha R.K."/>
            <person name="Patterson J."/>
            <person name="Monnat R.J. Jr."/>
            <person name="Barlow S.B."/>
            <person name="Starkenburg S.R."/>
            <person name="Cattolico R.A."/>
        </authorList>
    </citation>
    <scope>NUCLEOTIDE SEQUENCE</scope>
    <source>
        <strain evidence="5">CCMP291</strain>
    </source>
</reference>
<evidence type="ECO:0000256" key="1">
    <source>
        <dbReference type="ARBA" id="ARBA00023054"/>
    </source>
</evidence>
<dbReference type="Pfam" id="PF21773">
    <property type="entry name" value="ODAD1_CC"/>
    <property type="match status" value="1"/>
</dbReference>
<dbReference type="GO" id="GO:0036158">
    <property type="term" value="P:outer dynein arm assembly"/>
    <property type="evidence" value="ECO:0007669"/>
    <property type="project" value="InterPro"/>
</dbReference>
<feature type="compositionally biased region" description="Polar residues" evidence="2">
    <location>
        <begin position="363"/>
        <end position="373"/>
    </location>
</feature>
<feature type="compositionally biased region" description="Basic and acidic residues" evidence="2">
    <location>
        <begin position="258"/>
        <end position="270"/>
    </location>
</feature>
<feature type="compositionally biased region" description="Acidic residues" evidence="2">
    <location>
        <begin position="476"/>
        <end position="492"/>
    </location>
</feature>
<dbReference type="InterPro" id="IPR049258">
    <property type="entry name" value="ODAD1_CC"/>
</dbReference>
<feature type="compositionally biased region" description="Polar residues" evidence="2">
    <location>
        <begin position="26"/>
        <end position="37"/>
    </location>
</feature>
<feature type="region of interest" description="Disordered" evidence="2">
    <location>
        <begin position="450"/>
        <end position="520"/>
    </location>
</feature>
<evidence type="ECO:0000313" key="5">
    <source>
        <dbReference type="Proteomes" id="UP000037460"/>
    </source>
</evidence>
<proteinExistence type="predicted"/>
<dbReference type="GO" id="GO:0097542">
    <property type="term" value="C:ciliary tip"/>
    <property type="evidence" value="ECO:0007669"/>
    <property type="project" value="TreeGrafter"/>
</dbReference>
<organism evidence="4 5">
    <name type="scientific">Chrysochromulina tobinii</name>
    <dbReference type="NCBI Taxonomy" id="1460289"/>
    <lineage>
        <taxon>Eukaryota</taxon>
        <taxon>Haptista</taxon>
        <taxon>Haptophyta</taxon>
        <taxon>Prymnesiophyceae</taxon>
        <taxon>Prymnesiales</taxon>
        <taxon>Chrysochromulinaceae</taxon>
        <taxon>Chrysochromulina</taxon>
    </lineage>
</organism>
<feature type="compositionally biased region" description="Basic residues" evidence="2">
    <location>
        <begin position="511"/>
        <end position="520"/>
    </location>
</feature>
<dbReference type="GO" id="GO:0036064">
    <property type="term" value="C:ciliary basal body"/>
    <property type="evidence" value="ECO:0007669"/>
    <property type="project" value="TreeGrafter"/>
</dbReference>
<feature type="compositionally biased region" description="Basic and acidic residues" evidence="2">
    <location>
        <begin position="7"/>
        <end position="20"/>
    </location>
</feature>
<feature type="compositionally biased region" description="Basic and acidic residues" evidence="2">
    <location>
        <begin position="240"/>
        <end position="250"/>
    </location>
</feature>
<dbReference type="PANTHER" id="PTHR46518">
    <property type="entry name" value="COILED-COIL DOMAIN-CONTAINING PROTEIN 151"/>
    <property type="match status" value="1"/>
</dbReference>
<keyword evidence="5" id="KW-1185">Reference proteome</keyword>
<dbReference type="EMBL" id="JWZX01002692">
    <property type="protein sequence ID" value="KOO27627.1"/>
    <property type="molecule type" value="Genomic_DNA"/>
</dbReference>
<feature type="region of interest" description="Disordered" evidence="2">
    <location>
        <begin position="1"/>
        <end position="37"/>
    </location>
</feature>
<protein>
    <submittedName>
        <fullName evidence="4">Neurofilament triplet l</fullName>
    </submittedName>
</protein>